<keyword evidence="11" id="KW-0472">Membrane</keyword>
<dbReference type="EMBL" id="GL871056">
    <property type="protein sequence ID" value="EGC35561.1"/>
    <property type="molecule type" value="Genomic_DNA"/>
</dbReference>
<name>F0ZKI6_DICPU</name>
<dbReference type="PANTHER" id="PTHR19353:SF19">
    <property type="entry name" value="DELTA(5) FATTY ACID DESATURASE C-RELATED"/>
    <property type="match status" value="1"/>
</dbReference>
<feature type="domain" description="Cytochrome b5 heme-binding" evidence="12">
    <location>
        <begin position="2"/>
        <end position="79"/>
    </location>
</feature>
<dbReference type="GO" id="GO:0016020">
    <property type="term" value="C:membrane"/>
    <property type="evidence" value="ECO:0000318"/>
    <property type="project" value="GO_Central"/>
</dbReference>
<dbReference type="CDD" id="cd03506">
    <property type="entry name" value="Delta6-FADS-like"/>
    <property type="match status" value="1"/>
</dbReference>
<dbReference type="PIRSF" id="PIRSF015921">
    <property type="entry name" value="FA_sphinglp_des"/>
    <property type="match status" value="1"/>
</dbReference>
<dbReference type="KEGG" id="dpp:DICPUDRAFT_33259"/>
<keyword evidence="4" id="KW-0349">Heme</keyword>
<dbReference type="GO" id="GO:0006629">
    <property type="term" value="P:lipid metabolic process"/>
    <property type="evidence" value="ECO:0000318"/>
    <property type="project" value="GO_Central"/>
</dbReference>
<dbReference type="RefSeq" id="XP_003287932.1">
    <property type="nucleotide sequence ID" value="XM_003287884.1"/>
</dbReference>
<dbReference type="PANTHER" id="PTHR19353">
    <property type="entry name" value="FATTY ACID DESATURASE 2"/>
    <property type="match status" value="1"/>
</dbReference>
<dbReference type="Pfam" id="PF00487">
    <property type="entry name" value="FA_desaturase"/>
    <property type="match status" value="1"/>
</dbReference>
<dbReference type="FunFam" id="3.10.120.10:FF:000007">
    <property type="entry name" value="Sulfite oxidase, mitochondrial"/>
    <property type="match status" value="1"/>
</dbReference>
<keyword evidence="9" id="KW-0443">Lipid metabolism</keyword>
<protein>
    <recommendedName>
        <fullName evidence="12">Cytochrome b5 heme-binding domain-containing protein</fullName>
    </recommendedName>
</protein>
<dbReference type="eggNOG" id="KOG4232">
    <property type="taxonomic scope" value="Eukaryota"/>
</dbReference>
<dbReference type="Pfam" id="PF00173">
    <property type="entry name" value="Cyt-b5"/>
    <property type="match status" value="1"/>
</dbReference>
<evidence type="ECO:0000256" key="11">
    <source>
        <dbReference type="SAM" id="Phobius"/>
    </source>
</evidence>
<evidence type="ECO:0000256" key="3">
    <source>
        <dbReference type="ARBA" id="ARBA00022516"/>
    </source>
</evidence>
<dbReference type="PROSITE" id="PS50255">
    <property type="entry name" value="CYTOCHROME_B5_2"/>
    <property type="match status" value="1"/>
</dbReference>
<dbReference type="VEuPathDB" id="AmoebaDB:DICPUDRAFT_33259"/>
<proteinExistence type="inferred from homology"/>
<evidence type="ECO:0000313" key="14">
    <source>
        <dbReference type="Proteomes" id="UP000001064"/>
    </source>
</evidence>
<keyword evidence="7" id="KW-0813">Transport</keyword>
<comment type="similarity">
    <text evidence="2">Belongs to the fatty acid desaturase type 1 family.</text>
</comment>
<evidence type="ECO:0000256" key="8">
    <source>
        <dbReference type="ARBA" id="ARBA00023004"/>
    </source>
</evidence>
<keyword evidence="14" id="KW-1185">Reference proteome</keyword>
<dbReference type="GeneID" id="10501273"/>
<dbReference type="PRINTS" id="PR00363">
    <property type="entry name" value="CYTOCHROMEB5"/>
</dbReference>
<feature type="transmembrane region" description="Helical" evidence="11">
    <location>
        <begin position="278"/>
        <end position="297"/>
    </location>
</feature>
<dbReference type="SUPFAM" id="SSF55856">
    <property type="entry name" value="Cytochrome b5-like heme/steroid binding domain"/>
    <property type="match status" value="1"/>
</dbReference>
<dbReference type="InterPro" id="IPR005804">
    <property type="entry name" value="FA_desaturase_dom"/>
</dbReference>
<evidence type="ECO:0000259" key="12">
    <source>
        <dbReference type="PROSITE" id="PS50255"/>
    </source>
</evidence>
<keyword evidence="7" id="KW-0249">Electron transport</keyword>
<dbReference type="OrthoDB" id="260519at2759"/>
<evidence type="ECO:0000256" key="4">
    <source>
        <dbReference type="ARBA" id="ARBA00022617"/>
    </source>
</evidence>
<dbReference type="SMART" id="SM01117">
    <property type="entry name" value="Cyt-b5"/>
    <property type="match status" value="1"/>
</dbReference>
<evidence type="ECO:0000313" key="13">
    <source>
        <dbReference type="EMBL" id="EGC35561.1"/>
    </source>
</evidence>
<feature type="transmembrane region" description="Helical" evidence="11">
    <location>
        <begin position="177"/>
        <end position="197"/>
    </location>
</feature>
<feature type="transmembrane region" description="Helical" evidence="11">
    <location>
        <begin position="309"/>
        <end position="328"/>
    </location>
</feature>
<dbReference type="AlphaFoldDB" id="F0ZKI6"/>
<evidence type="ECO:0000256" key="9">
    <source>
        <dbReference type="ARBA" id="ARBA00023098"/>
    </source>
</evidence>
<keyword evidence="11" id="KW-0812">Transmembrane</keyword>
<keyword evidence="8" id="KW-0408">Iron</keyword>
<gene>
    <name evidence="13" type="ORF">DICPUDRAFT_33259</name>
</gene>
<keyword evidence="10" id="KW-0275">Fatty acid biosynthesis</keyword>
<comment type="cofactor">
    <cofactor evidence="1">
        <name>Fe cation</name>
        <dbReference type="ChEBI" id="CHEBI:24875"/>
    </cofactor>
</comment>
<dbReference type="STRING" id="5786.F0ZKI6"/>
<keyword evidence="5" id="KW-0479">Metal-binding</keyword>
<dbReference type="Gene3D" id="3.10.120.10">
    <property type="entry name" value="Cytochrome b5-like heme/steroid binding domain"/>
    <property type="match status" value="1"/>
</dbReference>
<feature type="transmembrane region" description="Helical" evidence="11">
    <location>
        <begin position="142"/>
        <end position="165"/>
    </location>
</feature>
<sequence length="451" mass="52978">MLKKYSWVEISKHNNESDCWVVVNGIVYDVTKWLPCHPGGKDAILLSAGNDITNLFESYHPFTNTPNSYLKQYEIGEISVYEHPKFVEKSKFYSVLKERVRKHFKDTNQDPKISIGILSRLALVYLLIFVFYYFAHLYSTNFFFNCIMSFCFSISMSLLSLHMMHDSCHFALTHSPILWKLFGATYDLFVGASFFYWSNQHVVGHHVYTNIRNADPDIGDSEVEFRIVTPYQHRYSIYRFQHIYAPLLYGLYSIKYRLCDYTAFIDGYIGRIRCKRPTSFDIGAFIIGKIFFLYTRFYLPLQIHSFSNYIVYFFIAEYFFGAYLSFGFQVSHSADELKISATPRLPEEQVEIGEDWAIHQLKTTLDYGADSLLCHFFSGGVNLQVIHHLFPSLNQEYYPQIVPIVEQLCKEFNLKYNYKDTFTEALVSHIKFLYKMGNDPNYIRKPYTKND</sequence>
<feature type="transmembrane region" description="Helical" evidence="11">
    <location>
        <begin position="113"/>
        <end position="135"/>
    </location>
</feature>
<dbReference type="Proteomes" id="UP000001064">
    <property type="component" value="Unassembled WGS sequence"/>
</dbReference>
<reference evidence="14" key="1">
    <citation type="journal article" date="2011" name="Genome Biol.">
        <title>Comparative genomics of the social amoebae Dictyostelium discoideum and Dictyostelium purpureum.</title>
        <authorList>
            <consortium name="US DOE Joint Genome Institute (JGI-PGF)"/>
            <person name="Sucgang R."/>
            <person name="Kuo A."/>
            <person name="Tian X."/>
            <person name="Salerno W."/>
            <person name="Parikh A."/>
            <person name="Feasley C.L."/>
            <person name="Dalin E."/>
            <person name="Tu H."/>
            <person name="Huang E."/>
            <person name="Barry K."/>
            <person name="Lindquist E."/>
            <person name="Shapiro H."/>
            <person name="Bruce D."/>
            <person name="Schmutz J."/>
            <person name="Salamov A."/>
            <person name="Fey P."/>
            <person name="Gaudet P."/>
            <person name="Anjard C."/>
            <person name="Babu M.M."/>
            <person name="Basu S."/>
            <person name="Bushmanova Y."/>
            <person name="van der Wel H."/>
            <person name="Katoh-Kurasawa M."/>
            <person name="Dinh C."/>
            <person name="Coutinho P.M."/>
            <person name="Saito T."/>
            <person name="Elias M."/>
            <person name="Schaap P."/>
            <person name="Kay R.R."/>
            <person name="Henrissat B."/>
            <person name="Eichinger L."/>
            <person name="Rivero F."/>
            <person name="Putnam N.H."/>
            <person name="West C.M."/>
            <person name="Loomis W.F."/>
            <person name="Chisholm R.L."/>
            <person name="Shaulsky G."/>
            <person name="Strassmann J.E."/>
            <person name="Queller D.C."/>
            <person name="Kuspa A."/>
            <person name="Grigoriev I.V."/>
        </authorList>
    </citation>
    <scope>NUCLEOTIDE SEQUENCE [LARGE SCALE GENOMIC DNA]</scope>
    <source>
        <strain evidence="14">QSDP1</strain>
    </source>
</reference>
<evidence type="ECO:0000256" key="2">
    <source>
        <dbReference type="ARBA" id="ARBA00009295"/>
    </source>
</evidence>
<dbReference type="InParanoid" id="F0ZKI6"/>
<dbReference type="InterPro" id="IPR001199">
    <property type="entry name" value="Cyt_B5-like_heme/steroid-bd"/>
</dbReference>
<dbReference type="GO" id="GO:0042759">
    <property type="term" value="P:long-chain fatty acid biosynthetic process"/>
    <property type="evidence" value="ECO:0007669"/>
    <property type="project" value="UniProtKB-ARBA"/>
</dbReference>
<dbReference type="GO" id="GO:0006636">
    <property type="term" value="P:unsaturated fatty acid biosynthetic process"/>
    <property type="evidence" value="ECO:0007669"/>
    <property type="project" value="UniProtKB-ARBA"/>
</dbReference>
<evidence type="ECO:0000256" key="6">
    <source>
        <dbReference type="ARBA" id="ARBA00022832"/>
    </source>
</evidence>
<organism evidence="13 14">
    <name type="scientific">Dictyostelium purpureum</name>
    <name type="common">Slime mold</name>
    <dbReference type="NCBI Taxonomy" id="5786"/>
    <lineage>
        <taxon>Eukaryota</taxon>
        <taxon>Amoebozoa</taxon>
        <taxon>Evosea</taxon>
        <taxon>Eumycetozoa</taxon>
        <taxon>Dictyostelia</taxon>
        <taxon>Dictyosteliales</taxon>
        <taxon>Dictyosteliaceae</taxon>
        <taxon>Dictyostelium</taxon>
    </lineage>
</organism>
<keyword evidence="6" id="KW-0276">Fatty acid metabolism</keyword>
<keyword evidence="3" id="KW-0444">Lipid biosynthesis</keyword>
<dbReference type="OMA" id="DITHRYP"/>
<dbReference type="InterPro" id="IPR036400">
    <property type="entry name" value="Cyt_B5-like_heme/steroid_sf"/>
</dbReference>
<evidence type="ECO:0000256" key="5">
    <source>
        <dbReference type="ARBA" id="ARBA00022723"/>
    </source>
</evidence>
<dbReference type="GO" id="GO:0016717">
    <property type="term" value="F:oxidoreductase activity, acting on paired donors, with oxidation of a pair of donors resulting in the reduction of molecular oxygen to two molecules of water"/>
    <property type="evidence" value="ECO:0000318"/>
    <property type="project" value="GO_Central"/>
</dbReference>
<evidence type="ECO:0000256" key="7">
    <source>
        <dbReference type="ARBA" id="ARBA00022982"/>
    </source>
</evidence>
<evidence type="ECO:0000256" key="10">
    <source>
        <dbReference type="ARBA" id="ARBA00023160"/>
    </source>
</evidence>
<dbReference type="InterPro" id="IPR012171">
    <property type="entry name" value="Fatty_acid_desaturase"/>
</dbReference>
<dbReference type="FunCoup" id="F0ZKI6">
    <property type="interactions" value="55"/>
</dbReference>
<accession>F0ZKI6</accession>
<dbReference type="GO" id="GO:0046872">
    <property type="term" value="F:metal ion binding"/>
    <property type="evidence" value="ECO:0007669"/>
    <property type="project" value="UniProtKB-KW"/>
</dbReference>
<evidence type="ECO:0000256" key="1">
    <source>
        <dbReference type="ARBA" id="ARBA00001962"/>
    </source>
</evidence>
<keyword evidence="11" id="KW-1133">Transmembrane helix</keyword>